<accession>A0A254NC44</accession>
<dbReference type="AlphaFoldDB" id="A0A254NC44"/>
<comment type="caution">
    <text evidence="1">The sequence shown here is derived from an EMBL/GenBank/DDBJ whole genome shotgun (WGS) entry which is preliminary data.</text>
</comment>
<sequence>MNVQLATLAQASVLQLREAIRRVTSAHAHTAEEQLQDEFLAGVEATDASWDDWQETSFDVRKFDV</sequence>
<dbReference type="Proteomes" id="UP000197446">
    <property type="component" value="Unassembled WGS sequence"/>
</dbReference>
<evidence type="ECO:0000313" key="1">
    <source>
        <dbReference type="EMBL" id="OWR05526.1"/>
    </source>
</evidence>
<name>A0A254NC44_9BURK</name>
<dbReference type="EMBL" id="NISI01000001">
    <property type="protein sequence ID" value="OWR05526.1"/>
    <property type="molecule type" value="Genomic_DNA"/>
</dbReference>
<protein>
    <submittedName>
        <fullName evidence="1">Uncharacterized protein</fullName>
    </submittedName>
</protein>
<dbReference type="OrthoDB" id="8912639at2"/>
<proteinExistence type="predicted"/>
<dbReference type="RefSeq" id="WP_088481734.1">
    <property type="nucleotide sequence ID" value="NZ_JBCNLH010000002.1"/>
</dbReference>
<keyword evidence="2" id="KW-1185">Reference proteome</keyword>
<organism evidence="1 2">
    <name type="scientific">Roseateles puraquae</name>
    <dbReference type="NCBI Taxonomy" id="431059"/>
    <lineage>
        <taxon>Bacteria</taxon>
        <taxon>Pseudomonadati</taxon>
        <taxon>Pseudomonadota</taxon>
        <taxon>Betaproteobacteria</taxon>
        <taxon>Burkholderiales</taxon>
        <taxon>Sphaerotilaceae</taxon>
        <taxon>Roseateles</taxon>
    </lineage>
</organism>
<gene>
    <name evidence="1" type="ORF">CDO81_03420</name>
</gene>
<evidence type="ECO:0000313" key="2">
    <source>
        <dbReference type="Proteomes" id="UP000197446"/>
    </source>
</evidence>
<reference evidence="1 2" key="1">
    <citation type="journal article" date="2007" name="Int. J. Syst. Evol. Microbiol.">
        <title>Description of Pelomonas aquatica sp. nov. and Pelomonas puraquae sp. nov., isolated from industrial and haemodialysis water.</title>
        <authorList>
            <person name="Gomila M."/>
            <person name="Bowien B."/>
            <person name="Falsen E."/>
            <person name="Moore E.R."/>
            <person name="Lalucat J."/>
        </authorList>
    </citation>
    <scope>NUCLEOTIDE SEQUENCE [LARGE SCALE GENOMIC DNA]</scope>
    <source>
        <strain evidence="1 2">CCUG 52769</strain>
    </source>
</reference>